<reference evidence="2 3" key="1">
    <citation type="journal article" date="2019" name="Gigascience">
        <title>Whole-genome sequence of the oriental lung fluke Paragonimus westermani.</title>
        <authorList>
            <person name="Oey H."/>
            <person name="Zakrzewski M."/>
            <person name="Narain K."/>
            <person name="Devi K.R."/>
            <person name="Agatsuma T."/>
            <person name="Nawaratna S."/>
            <person name="Gobert G.N."/>
            <person name="Jones M.K."/>
            <person name="Ragan M.A."/>
            <person name="McManus D.P."/>
            <person name="Krause L."/>
        </authorList>
    </citation>
    <scope>NUCLEOTIDE SEQUENCE [LARGE SCALE GENOMIC DNA]</scope>
    <source>
        <strain evidence="2 3">IND2009</strain>
    </source>
</reference>
<sequence length="94" mass="10578">MFRSLVICGSFIALIFCLTTVEAGLFGIRMKYDSDDIPYVEFDGQRYICDRDELVKYTNAVGCEVNIYIRKPTPEEKAKRGGSVNGSVLCPPSW</sequence>
<feature type="signal peptide" evidence="1">
    <location>
        <begin position="1"/>
        <end position="23"/>
    </location>
</feature>
<keyword evidence="1" id="KW-0732">Signal</keyword>
<feature type="chain" id="PRO_5023902150" evidence="1">
    <location>
        <begin position="24"/>
        <end position="94"/>
    </location>
</feature>
<evidence type="ECO:0000313" key="3">
    <source>
        <dbReference type="Proteomes" id="UP000324629"/>
    </source>
</evidence>
<proteinExistence type="predicted"/>
<name>A0A5J4NLD1_9TREM</name>
<evidence type="ECO:0000313" key="2">
    <source>
        <dbReference type="EMBL" id="KAA3676169.1"/>
    </source>
</evidence>
<dbReference type="Proteomes" id="UP000324629">
    <property type="component" value="Unassembled WGS sequence"/>
</dbReference>
<dbReference type="AlphaFoldDB" id="A0A5J4NLD1"/>
<dbReference type="EMBL" id="QNGE01002120">
    <property type="protein sequence ID" value="KAA3676169.1"/>
    <property type="molecule type" value="Genomic_DNA"/>
</dbReference>
<evidence type="ECO:0000256" key="1">
    <source>
        <dbReference type="SAM" id="SignalP"/>
    </source>
</evidence>
<organism evidence="2 3">
    <name type="scientific">Paragonimus westermani</name>
    <dbReference type="NCBI Taxonomy" id="34504"/>
    <lineage>
        <taxon>Eukaryota</taxon>
        <taxon>Metazoa</taxon>
        <taxon>Spiralia</taxon>
        <taxon>Lophotrochozoa</taxon>
        <taxon>Platyhelminthes</taxon>
        <taxon>Trematoda</taxon>
        <taxon>Digenea</taxon>
        <taxon>Plagiorchiida</taxon>
        <taxon>Troglotremata</taxon>
        <taxon>Troglotrematidae</taxon>
        <taxon>Paragonimus</taxon>
    </lineage>
</organism>
<gene>
    <name evidence="2" type="ORF">DEA37_0011571</name>
</gene>
<accession>A0A5J4NLD1</accession>
<keyword evidence="3" id="KW-1185">Reference proteome</keyword>
<protein>
    <submittedName>
        <fullName evidence="2">Uncharacterized protein</fullName>
    </submittedName>
</protein>
<comment type="caution">
    <text evidence="2">The sequence shown here is derived from an EMBL/GenBank/DDBJ whole genome shotgun (WGS) entry which is preliminary data.</text>
</comment>